<feature type="chain" id="PRO_5030700273" description="Ig-like domain-containing protein" evidence="2">
    <location>
        <begin position="22"/>
        <end position="237"/>
    </location>
</feature>
<name>A0A7U2EQU8_PHANO</name>
<dbReference type="OMA" id="HCQCKIV"/>
<evidence type="ECO:0000313" key="3">
    <source>
        <dbReference type="EMBL" id="QRC91359.1"/>
    </source>
</evidence>
<feature type="signal peptide" evidence="2">
    <location>
        <begin position="1"/>
        <end position="21"/>
    </location>
</feature>
<evidence type="ECO:0000256" key="2">
    <source>
        <dbReference type="SAM" id="SignalP"/>
    </source>
</evidence>
<dbReference type="OrthoDB" id="3936754at2759"/>
<feature type="region of interest" description="Disordered" evidence="1">
    <location>
        <begin position="87"/>
        <end position="134"/>
    </location>
</feature>
<reference evidence="4" key="1">
    <citation type="journal article" date="2021" name="BMC Genomics">
        <title>Chromosome-level genome assembly and manually-curated proteome of model necrotroph Parastagonospora nodorum Sn15 reveals a genome-wide trove of candidate effector homologs, and redundancy of virulence-related functions within an accessory chromosome.</title>
        <authorList>
            <person name="Bertazzoni S."/>
            <person name="Jones D.A.B."/>
            <person name="Phan H.T."/>
            <person name="Tan K.-C."/>
            <person name="Hane J.K."/>
        </authorList>
    </citation>
    <scope>NUCLEOTIDE SEQUENCE [LARGE SCALE GENOMIC DNA]</scope>
    <source>
        <strain evidence="4">SN15 / ATCC MYA-4574 / FGSC 10173)</strain>
    </source>
</reference>
<evidence type="ECO:0000313" key="4">
    <source>
        <dbReference type="Proteomes" id="UP000663193"/>
    </source>
</evidence>
<accession>A0A7U2EQU8</accession>
<evidence type="ECO:0000256" key="1">
    <source>
        <dbReference type="SAM" id="MobiDB-lite"/>
    </source>
</evidence>
<dbReference type="AlphaFoldDB" id="A0A7U2EQU8"/>
<sequence>MLVASAASLFATTILLSTTSAAPTRTHCRCTVVADTANVISSPSTAHWTPAQPSPSPIFSDICSNLGPELENFQHSEPDLYAAYLSRTEGPSSTNDHQRVFLSPTRENGLLARKESSEPRPSSRPRQRIVCRSEPDPATEYQPSFVTLWVLQVIVAISIMACVAEGIHLSLRWYGTPDSAMVPFFGSEKLLIEVLDSEKNTQTMVTTPMLIVQAPNGDRVCVTYDEDEDDEMNRPVM</sequence>
<protein>
    <recommendedName>
        <fullName evidence="5">Ig-like domain-containing protein</fullName>
    </recommendedName>
</protein>
<keyword evidence="2" id="KW-0732">Signal</keyword>
<dbReference type="VEuPathDB" id="FungiDB:JI435_008620"/>
<dbReference type="EMBL" id="CP069023">
    <property type="protein sequence ID" value="QRC91359.1"/>
    <property type="molecule type" value="Genomic_DNA"/>
</dbReference>
<evidence type="ECO:0008006" key="5">
    <source>
        <dbReference type="Google" id="ProtNLM"/>
    </source>
</evidence>
<dbReference type="Proteomes" id="UP000663193">
    <property type="component" value="Chromosome 1"/>
</dbReference>
<gene>
    <name evidence="3" type="ORF">JI435_008620</name>
</gene>
<keyword evidence="4" id="KW-1185">Reference proteome</keyword>
<proteinExistence type="predicted"/>
<organism evidence="3 4">
    <name type="scientific">Phaeosphaeria nodorum (strain SN15 / ATCC MYA-4574 / FGSC 10173)</name>
    <name type="common">Glume blotch fungus</name>
    <name type="synonym">Parastagonospora nodorum</name>
    <dbReference type="NCBI Taxonomy" id="321614"/>
    <lineage>
        <taxon>Eukaryota</taxon>
        <taxon>Fungi</taxon>
        <taxon>Dikarya</taxon>
        <taxon>Ascomycota</taxon>
        <taxon>Pezizomycotina</taxon>
        <taxon>Dothideomycetes</taxon>
        <taxon>Pleosporomycetidae</taxon>
        <taxon>Pleosporales</taxon>
        <taxon>Pleosporineae</taxon>
        <taxon>Phaeosphaeriaceae</taxon>
        <taxon>Parastagonospora</taxon>
    </lineage>
</organism>